<protein>
    <submittedName>
        <fullName evidence="1">Uncharacterized protein</fullName>
    </submittedName>
</protein>
<dbReference type="AlphaFoldDB" id="A0A4Y2BKU5"/>
<dbReference type="Proteomes" id="UP000499080">
    <property type="component" value="Unassembled WGS sequence"/>
</dbReference>
<dbReference type="EMBL" id="BGPR01000085">
    <property type="protein sequence ID" value="GBL92337.1"/>
    <property type="molecule type" value="Genomic_DNA"/>
</dbReference>
<evidence type="ECO:0000313" key="1">
    <source>
        <dbReference type="EMBL" id="GBL92337.1"/>
    </source>
</evidence>
<organism evidence="1 2">
    <name type="scientific">Araneus ventricosus</name>
    <name type="common">Orbweaver spider</name>
    <name type="synonym">Epeira ventricosa</name>
    <dbReference type="NCBI Taxonomy" id="182803"/>
    <lineage>
        <taxon>Eukaryota</taxon>
        <taxon>Metazoa</taxon>
        <taxon>Ecdysozoa</taxon>
        <taxon>Arthropoda</taxon>
        <taxon>Chelicerata</taxon>
        <taxon>Arachnida</taxon>
        <taxon>Araneae</taxon>
        <taxon>Araneomorphae</taxon>
        <taxon>Entelegynae</taxon>
        <taxon>Araneoidea</taxon>
        <taxon>Araneidae</taxon>
        <taxon>Araneus</taxon>
    </lineage>
</organism>
<proteinExistence type="predicted"/>
<sequence length="173" mass="20299">MESAIYYVKLGIHDSTALLHFNQQPVCFPPIQLDQLRRSFTEAPPPPHGGFRFLERALSPLRSDFSSVIPTHIPHNDPYPRMIVFHFYGRMEIQKHWNSKLSLRLRQFSSGFHIDEWVWHPVFQRKVNWSTRECPALGCIIESLVNMSLNRINGLELANFQYYLLSKLCKTLM</sequence>
<name>A0A4Y2BKU5_ARAVE</name>
<reference evidence="1 2" key="1">
    <citation type="journal article" date="2019" name="Sci. Rep.">
        <title>Orb-weaving spider Araneus ventricosus genome elucidates the spidroin gene catalogue.</title>
        <authorList>
            <person name="Kono N."/>
            <person name="Nakamura H."/>
            <person name="Ohtoshi R."/>
            <person name="Moran D.A.P."/>
            <person name="Shinohara A."/>
            <person name="Yoshida Y."/>
            <person name="Fujiwara M."/>
            <person name="Mori M."/>
            <person name="Tomita M."/>
            <person name="Arakawa K."/>
        </authorList>
    </citation>
    <scope>NUCLEOTIDE SEQUENCE [LARGE SCALE GENOMIC DNA]</scope>
</reference>
<gene>
    <name evidence="1" type="ORF">AVEN_35867_1</name>
</gene>
<keyword evidence="2" id="KW-1185">Reference proteome</keyword>
<accession>A0A4Y2BKU5</accession>
<evidence type="ECO:0000313" key="2">
    <source>
        <dbReference type="Proteomes" id="UP000499080"/>
    </source>
</evidence>
<comment type="caution">
    <text evidence="1">The sequence shown here is derived from an EMBL/GenBank/DDBJ whole genome shotgun (WGS) entry which is preliminary data.</text>
</comment>